<reference evidence="1 2" key="1">
    <citation type="submission" date="2018-10" db="EMBL/GenBank/DDBJ databases">
        <title>Robbsia sp. DHC34, isolated from soil.</title>
        <authorList>
            <person name="Gao Z.-H."/>
            <person name="Qiu L.-H."/>
        </authorList>
    </citation>
    <scope>NUCLEOTIDE SEQUENCE [LARGE SCALE GENOMIC DNA]</scope>
    <source>
        <strain evidence="1 2">DHC34</strain>
    </source>
</reference>
<proteinExistence type="predicted"/>
<dbReference type="EMBL" id="RBZU01000009">
    <property type="protein sequence ID" value="RKP50332.1"/>
    <property type="molecule type" value="Genomic_DNA"/>
</dbReference>
<name>A0A494XKR9_9BURK</name>
<protein>
    <recommendedName>
        <fullName evidence="3">Type III secretion protein</fullName>
    </recommendedName>
</protein>
<dbReference type="AlphaFoldDB" id="A0A494XKR9"/>
<dbReference type="Proteomes" id="UP000270342">
    <property type="component" value="Unassembled WGS sequence"/>
</dbReference>
<dbReference type="RefSeq" id="WP_121088550.1">
    <property type="nucleotide sequence ID" value="NZ_RBZU01000009.1"/>
</dbReference>
<organism evidence="1 2">
    <name type="scientific">Pararobbsia silviterrae</name>
    <dbReference type="NCBI Taxonomy" id="1792498"/>
    <lineage>
        <taxon>Bacteria</taxon>
        <taxon>Pseudomonadati</taxon>
        <taxon>Pseudomonadota</taxon>
        <taxon>Betaproteobacteria</taxon>
        <taxon>Burkholderiales</taxon>
        <taxon>Burkholderiaceae</taxon>
        <taxon>Pararobbsia</taxon>
    </lineage>
</organism>
<evidence type="ECO:0000313" key="1">
    <source>
        <dbReference type="EMBL" id="RKP50332.1"/>
    </source>
</evidence>
<sequence length="147" mass="15073">MTLPIATLAAYAVDVPAPDTLRLDGMSGLASATPIPIETRWQAALERDASTLGGARGIASASPGMVGESGARTFDASTLGETAFGQALALAHRAQTPASIDGASDDETPSIDLLGLQEWVSAYSITMNVASVLAKRATNTVDTLIRT</sequence>
<evidence type="ECO:0008006" key="3">
    <source>
        <dbReference type="Google" id="ProtNLM"/>
    </source>
</evidence>
<keyword evidence="2" id="KW-1185">Reference proteome</keyword>
<accession>A0A494XKR9</accession>
<comment type="caution">
    <text evidence="1">The sequence shown here is derived from an EMBL/GenBank/DDBJ whole genome shotgun (WGS) entry which is preliminary data.</text>
</comment>
<gene>
    <name evidence="1" type="ORF">D7S86_19705</name>
</gene>
<evidence type="ECO:0000313" key="2">
    <source>
        <dbReference type="Proteomes" id="UP000270342"/>
    </source>
</evidence>